<feature type="domain" description="F-BAR" evidence="4">
    <location>
        <begin position="1"/>
        <end position="285"/>
    </location>
</feature>
<dbReference type="PROSITE" id="PS50238">
    <property type="entry name" value="RHOGAP"/>
    <property type="match status" value="1"/>
</dbReference>
<keyword evidence="1" id="KW-0343">GTPase activation</keyword>
<dbReference type="Pfam" id="PF00611">
    <property type="entry name" value="FCH"/>
    <property type="match status" value="1"/>
</dbReference>
<dbReference type="SUPFAM" id="SSF103657">
    <property type="entry name" value="BAR/IMD domain-like"/>
    <property type="match status" value="1"/>
</dbReference>
<dbReference type="InterPro" id="IPR027267">
    <property type="entry name" value="AH/BAR_dom_sf"/>
</dbReference>
<accession>A0A4V1IWR6</accession>
<dbReference type="Gene3D" id="1.10.555.10">
    <property type="entry name" value="Rho GTPase activation protein"/>
    <property type="match status" value="1"/>
</dbReference>
<dbReference type="Pfam" id="PF00620">
    <property type="entry name" value="RhoGAP"/>
    <property type="match status" value="1"/>
</dbReference>
<dbReference type="SMART" id="SM00055">
    <property type="entry name" value="FCH"/>
    <property type="match status" value="1"/>
</dbReference>
<dbReference type="STRING" id="78915.A0A4V1IWR6"/>
<dbReference type="OrthoDB" id="437889at2759"/>
<evidence type="ECO:0000259" key="4">
    <source>
        <dbReference type="PROSITE" id="PS51741"/>
    </source>
</evidence>
<dbReference type="GO" id="GO:0005096">
    <property type="term" value="F:GTPase activator activity"/>
    <property type="evidence" value="ECO:0007669"/>
    <property type="project" value="UniProtKB-KW"/>
</dbReference>
<feature type="domain" description="Rho-GAP" evidence="3">
    <location>
        <begin position="329"/>
        <end position="515"/>
    </location>
</feature>
<dbReference type="PANTHER" id="PTHR23176:SF128">
    <property type="entry name" value="RHO GTPASE-ACTIVATING PROTEIN RGD1"/>
    <property type="match status" value="1"/>
</dbReference>
<dbReference type="PANTHER" id="PTHR23176">
    <property type="entry name" value="RHO/RAC/CDC GTPASE-ACTIVATING PROTEIN"/>
    <property type="match status" value="1"/>
</dbReference>
<evidence type="ECO:0000256" key="2">
    <source>
        <dbReference type="PROSITE-ProRule" id="PRU01077"/>
    </source>
</evidence>
<protein>
    <submittedName>
        <fullName evidence="5">Rho GTPase activation protein</fullName>
    </submittedName>
</protein>
<evidence type="ECO:0000256" key="1">
    <source>
        <dbReference type="ARBA" id="ARBA00022468"/>
    </source>
</evidence>
<proteinExistence type="predicted"/>
<dbReference type="InterPro" id="IPR008936">
    <property type="entry name" value="Rho_GTPase_activation_prot"/>
</dbReference>
<dbReference type="InterPro" id="IPR000198">
    <property type="entry name" value="RhoGAP_dom"/>
</dbReference>
<dbReference type="EMBL" id="KZ992598">
    <property type="protein sequence ID" value="RKP08489.1"/>
    <property type="molecule type" value="Genomic_DNA"/>
</dbReference>
<keyword evidence="6" id="KW-1185">Reference proteome</keyword>
<dbReference type="SUPFAM" id="SSF48350">
    <property type="entry name" value="GTPase activation domain, GAP"/>
    <property type="match status" value="1"/>
</dbReference>
<gene>
    <name evidence="5" type="ORF">THASP1DRAFT_29714</name>
</gene>
<dbReference type="GO" id="GO:0007165">
    <property type="term" value="P:signal transduction"/>
    <property type="evidence" value="ECO:0007669"/>
    <property type="project" value="InterPro"/>
</dbReference>
<dbReference type="InterPro" id="IPR001060">
    <property type="entry name" value="FCH_dom"/>
</dbReference>
<dbReference type="InterPro" id="IPR050729">
    <property type="entry name" value="Rho-GAP"/>
</dbReference>
<name>A0A4V1IWR6_9FUNG</name>
<evidence type="ECO:0000313" key="5">
    <source>
        <dbReference type="EMBL" id="RKP08489.1"/>
    </source>
</evidence>
<dbReference type="SMART" id="SM00324">
    <property type="entry name" value="RhoGAP"/>
    <property type="match status" value="1"/>
</dbReference>
<dbReference type="AlphaFoldDB" id="A0A4V1IWR6"/>
<evidence type="ECO:0000313" key="6">
    <source>
        <dbReference type="Proteomes" id="UP000271241"/>
    </source>
</evidence>
<dbReference type="GO" id="GO:0005737">
    <property type="term" value="C:cytoplasm"/>
    <property type="evidence" value="ECO:0007669"/>
    <property type="project" value="TreeGrafter"/>
</dbReference>
<dbReference type="Proteomes" id="UP000271241">
    <property type="component" value="Unassembled WGS sequence"/>
</dbReference>
<reference evidence="6" key="1">
    <citation type="journal article" date="2018" name="Nat. Microbiol.">
        <title>Leveraging single-cell genomics to expand the fungal tree of life.</title>
        <authorList>
            <person name="Ahrendt S.R."/>
            <person name="Quandt C.A."/>
            <person name="Ciobanu D."/>
            <person name="Clum A."/>
            <person name="Salamov A."/>
            <person name="Andreopoulos B."/>
            <person name="Cheng J.F."/>
            <person name="Woyke T."/>
            <person name="Pelin A."/>
            <person name="Henrissat B."/>
            <person name="Reynolds N.K."/>
            <person name="Benny G.L."/>
            <person name="Smith M.E."/>
            <person name="James T.Y."/>
            <person name="Grigoriev I.V."/>
        </authorList>
    </citation>
    <scope>NUCLEOTIDE SEQUENCE [LARGE SCALE GENOMIC DNA]</scope>
    <source>
        <strain evidence="6">RSA 1356</strain>
    </source>
</reference>
<sequence length="516" mass="58008">MSDEERDPLVQTLCHADNGLPMLLERAKQTVFSCKDLLGFFRKRAVIEEEYGKSLMKLAAGSAEFLDRPDRKQFSYRESMATMMRAHETIGQNHVKLAAAISDIAEGLNSLLKDTDRARKSLREMGLKFERALGESIAAAEKARMKYDSCSEEWERTLLQRSINDSHGKKPGSNPLARFKARTPNMMNKSEEEARMKTEIANEQYKAQLALANTVRHDYFNTNMPLVLQALMEALEECDYGMQYFLAKYAFNVESLQLSDASTIAPTGKVAGLRSNIDVINNKSDMKNFVVSVGLKGDENQHREDIPYAEYPMSDEARSILNPRPIFGVDLSTQVQRDGCDVPPILKKCIAAIEQHGLMSEGIYRLSGPTSQLRLLKAELDRDCDLVDMSKDGSQFDVNAIAGILKLYLRELPEPLLTKSLNESFIKAAAADDLGSMRSCVQRLPGANQRTLRYLIAHLCRVRDYEAHNRMSANNIAIVFGPTITTDNDTLNPMIDIAQRARVVEMMLLHHDKIFG</sequence>
<keyword evidence="2" id="KW-0175">Coiled coil</keyword>
<dbReference type="InterPro" id="IPR031160">
    <property type="entry name" value="F_BAR_dom"/>
</dbReference>
<organism evidence="5 6">
    <name type="scientific">Thamnocephalis sphaerospora</name>
    <dbReference type="NCBI Taxonomy" id="78915"/>
    <lineage>
        <taxon>Eukaryota</taxon>
        <taxon>Fungi</taxon>
        <taxon>Fungi incertae sedis</taxon>
        <taxon>Zoopagomycota</taxon>
        <taxon>Zoopagomycotina</taxon>
        <taxon>Zoopagomycetes</taxon>
        <taxon>Zoopagales</taxon>
        <taxon>Sigmoideomycetaceae</taxon>
        <taxon>Thamnocephalis</taxon>
    </lineage>
</organism>
<evidence type="ECO:0000259" key="3">
    <source>
        <dbReference type="PROSITE" id="PS50238"/>
    </source>
</evidence>
<dbReference type="Gene3D" id="1.20.1270.60">
    <property type="entry name" value="Arfaptin homology (AH) domain/BAR domain"/>
    <property type="match status" value="1"/>
</dbReference>
<dbReference type="PROSITE" id="PS51741">
    <property type="entry name" value="F_BAR"/>
    <property type="match status" value="1"/>
</dbReference>